<evidence type="ECO:0000256" key="1">
    <source>
        <dbReference type="SAM" id="SignalP"/>
    </source>
</evidence>
<reference evidence="3" key="1">
    <citation type="submission" date="2025-08" db="UniProtKB">
        <authorList>
            <consortium name="RefSeq"/>
        </authorList>
    </citation>
    <scope>IDENTIFICATION</scope>
</reference>
<accession>A0AB39ZCC8</accession>
<dbReference type="AlphaFoldDB" id="A0AB39ZCC8"/>
<dbReference type="GeneID" id="108012212"/>
<dbReference type="RefSeq" id="XP_016932996.4">
    <property type="nucleotide sequence ID" value="XM_017077507.4"/>
</dbReference>
<name>A0AB39ZCC8_DROSZ</name>
<keyword evidence="1" id="KW-0732">Signal</keyword>
<protein>
    <submittedName>
        <fullName evidence="3">Protein Diedel-like</fullName>
    </submittedName>
</protein>
<keyword evidence="2" id="KW-1185">Reference proteome</keyword>
<evidence type="ECO:0000313" key="3">
    <source>
        <dbReference type="RefSeq" id="XP_016932996.4"/>
    </source>
</evidence>
<dbReference type="Gene3D" id="3.30.70.2800">
    <property type="match status" value="1"/>
</dbReference>
<feature type="signal peptide" evidence="1">
    <location>
        <begin position="1"/>
        <end position="24"/>
    </location>
</feature>
<organism evidence="2 3">
    <name type="scientific">Drosophila suzukii</name>
    <name type="common">Spotted-wing drosophila fruit fly</name>
    <dbReference type="NCBI Taxonomy" id="28584"/>
    <lineage>
        <taxon>Eukaryota</taxon>
        <taxon>Metazoa</taxon>
        <taxon>Ecdysozoa</taxon>
        <taxon>Arthropoda</taxon>
        <taxon>Hexapoda</taxon>
        <taxon>Insecta</taxon>
        <taxon>Pterygota</taxon>
        <taxon>Neoptera</taxon>
        <taxon>Endopterygota</taxon>
        <taxon>Diptera</taxon>
        <taxon>Brachycera</taxon>
        <taxon>Muscomorpha</taxon>
        <taxon>Ephydroidea</taxon>
        <taxon>Drosophilidae</taxon>
        <taxon>Drosophila</taxon>
        <taxon>Sophophora</taxon>
    </lineage>
</organism>
<dbReference type="Proteomes" id="UP001652628">
    <property type="component" value="Chromosome 3"/>
</dbReference>
<feature type="chain" id="PRO_5045313532" evidence="1">
    <location>
        <begin position="25"/>
        <end position="116"/>
    </location>
</feature>
<sequence length="116" mass="12518">MASPLVSLLLIGICCLALVQESMAVCCATKEEVTFTMERGNCKDVGGYAVSRDTCELLICADGLAQVGMFCGRGSCNVFGCNCDGGCLEGDWSRTFAERYEIYGVKVIKVNRMSPY</sequence>
<evidence type="ECO:0000313" key="2">
    <source>
        <dbReference type="Proteomes" id="UP001652628"/>
    </source>
</evidence>
<dbReference type="Pfam" id="PF13164">
    <property type="entry name" value="Diedel"/>
    <property type="match status" value="1"/>
</dbReference>
<gene>
    <name evidence="3" type="primary">LOC108012212</name>
</gene>
<dbReference type="InterPro" id="IPR025061">
    <property type="entry name" value="Diedel"/>
</dbReference>
<proteinExistence type="predicted"/>